<keyword evidence="9 11" id="KW-0472">Membrane</keyword>
<dbReference type="EMBL" id="JAUOPU010000028">
    <property type="protein sequence ID" value="MDO6544656.1"/>
    <property type="molecule type" value="Genomic_DNA"/>
</dbReference>
<comment type="function">
    <text evidence="1">Required for nicotinamide riboside transport across the inner membrane.</text>
</comment>
<evidence type="ECO:0000313" key="13">
    <source>
        <dbReference type="Proteomes" id="UP001170624"/>
    </source>
</evidence>
<dbReference type="GO" id="GO:0034257">
    <property type="term" value="F:nicotinamide riboside transmembrane transporter activity"/>
    <property type="evidence" value="ECO:0007669"/>
    <property type="project" value="InterPro"/>
</dbReference>
<dbReference type="PANTHER" id="PTHR36122">
    <property type="entry name" value="NICOTINAMIDE RIBOSIDE TRANSPORTER PNUC"/>
    <property type="match status" value="1"/>
</dbReference>
<proteinExistence type="inferred from homology"/>
<feature type="region of interest" description="Disordered" evidence="10">
    <location>
        <begin position="234"/>
        <end position="254"/>
    </location>
</feature>
<evidence type="ECO:0000256" key="2">
    <source>
        <dbReference type="ARBA" id="ARBA00004651"/>
    </source>
</evidence>
<comment type="subcellular location">
    <subcellularLocation>
        <location evidence="2">Cell membrane</location>
        <topology evidence="2">Multi-pass membrane protein</topology>
    </subcellularLocation>
</comment>
<dbReference type="Proteomes" id="UP001170624">
    <property type="component" value="Unassembled WGS sequence"/>
</dbReference>
<evidence type="ECO:0000256" key="10">
    <source>
        <dbReference type="SAM" id="MobiDB-lite"/>
    </source>
</evidence>
<evidence type="ECO:0000256" key="9">
    <source>
        <dbReference type="ARBA" id="ARBA00023136"/>
    </source>
</evidence>
<dbReference type="InterPro" id="IPR006419">
    <property type="entry name" value="NMN_transpt_PnuC"/>
</dbReference>
<comment type="caution">
    <text evidence="12">The sequence shown here is derived from an EMBL/GenBank/DDBJ whole genome shotgun (WGS) entry which is preliminary data.</text>
</comment>
<dbReference type="GO" id="GO:0005886">
    <property type="term" value="C:plasma membrane"/>
    <property type="evidence" value="ECO:0007669"/>
    <property type="project" value="UniProtKB-SubCell"/>
</dbReference>
<feature type="transmembrane region" description="Helical" evidence="11">
    <location>
        <begin position="20"/>
        <end position="40"/>
    </location>
</feature>
<feature type="compositionally biased region" description="Basic and acidic residues" evidence="10">
    <location>
        <begin position="239"/>
        <end position="248"/>
    </location>
</feature>
<dbReference type="Pfam" id="PF04973">
    <property type="entry name" value="NMN_transporter"/>
    <property type="match status" value="1"/>
</dbReference>
<evidence type="ECO:0000256" key="7">
    <source>
        <dbReference type="ARBA" id="ARBA00022692"/>
    </source>
</evidence>
<dbReference type="NCBIfam" id="TIGR01528">
    <property type="entry name" value="NMN_trans_PnuC"/>
    <property type="match status" value="1"/>
</dbReference>
<feature type="transmembrane region" description="Helical" evidence="11">
    <location>
        <begin position="161"/>
        <end position="180"/>
    </location>
</feature>
<keyword evidence="5" id="KW-0813">Transport</keyword>
<evidence type="ECO:0000256" key="1">
    <source>
        <dbReference type="ARBA" id="ARBA00002672"/>
    </source>
</evidence>
<feature type="transmembrane region" description="Helical" evidence="11">
    <location>
        <begin position="47"/>
        <end position="67"/>
    </location>
</feature>
<gene>
    <name evidence="12" type="primary">pnuC</name>
    <name evidence="12" type="ORF">Q4568_19125</name>
</gene>
<organism evidence="12 13">
    <name type="scientific">Photobacterium sanguinicancri</name>
    <dbReference type="NCBI Taxonomy" id="875932"/>
    <lineage>
        <taxon>Bacteria</taxon>
        <taxon>Pseudomonadati</taxon>
        <taxon>Pseudomonadota</taxon>
        <taxon>Gammaproteobacteria</taxon>
        <taxon>Vibrionales</taxon>
        <taxon>Vibrionaceae</taxon>
        <taxon>Photobacterium</taxon>
    </lineage>
</organism>
<evidence type="ECO:0000256" key="5">
    <source>
        <dbReference type="ARBA" id="ARBA00022448"/>
    </source>
</evidence>
<name>A0AAW7Y7R0_9GAMM</name>
<reference evidence="12" key="1">
    <citation type="submission" date="2023-07" db="EMBL/GenBank/DDBJ databases">
        <title>Genome content predicts the carbon catabolic preferences of heterotrophic bacteria.</title>
        <authorList>
            <person name="Gralka M."/>
        </authorList>
    </citation>
    <scope>NUCLEOTIDE SEQUENCE</scope>
    <source>
        <strain evidence="12">G2M05</strain>
    </source>
</reference>
<dbReference type="PANTHER" id="PTHR36122:SF2">
    <property type="entry name" value="NICOTINAMIDE RIBOSIDE TRANSPORTER PNUC"/>
    <property type="match status" value="1"/>
</dbReference>
<feature type="transmembrane region" description="Helical" evidence="11">
    <location>
        <begin position="187"/>
        <end position="204"/>
    </location>
</feature>
<sequence>MDFIAWFDINNTLINIPIGGGYAMSWIEAIGTIFGLLCIWNASQEKTINYLFGLINVSLFAIIFYQIQLYGILLLQLFFFCANLYGWYAWTRPTSENGDKLEVRWLSKQKFSYTIAVSVLAIGIMTIYIDPFFLALANVSVDGLNLLGADLARPTLEPDAFPFWDSVMTVLSVVAQILMTRKYVENWILWVVINIISVGIYAAQGVYALSIEYAILLFIAMNGTRTWMGTAKHNQAKQNETKQNKAEETVNELA</sequence>
<dbReference type="RefSeq" id="WP_303501070.1">
    <property type="nucleotide sequence ID" value="NZ_JAUOPU010000028.1"/>
</dbReference>
<comment type="similarity">
    <text evidence="3">Belongs to the nicotinamide ribonucleoside (NR) uptake permease (TC 4.B.1) family.</text>
</comment>
<evidence type="ECO:0000256" key="8">
    <source>
        <dbReference type="ARBA" id="ARBA00022989"/>
    </source>
</evidence>
<accession>A0AAW7Y7R0</accession>
<evidence type="ECO:0000256" key="6">
    <source>
        <dbReference type="ARBA" id="ARBA00022475"/>
    </source>
</evidence>
<evidence type="ECO:0000256" key="3">
    <source>
        <dbReference type="ARBA" id="ARBA00006669"/>
    </source>
</evidence>
<keyword evidence="6" id="KW-1003">Cell membrane</keyword>
<evidence type="ECO:0000256" key="4">
    <source>
        <dbReference type="ARBA" id="ARBA00017522"/>
    </source>
</evidence>
<dbReference type="NCBIfam" id="NF011926">
    <property type="entry name" value="PRK15397.1"/>
    <property type="match status" value="1"/>
</dbReference>
<evidence type="ECO:0000313" key="12">
    <source>
        <dbReference type="EMBL" id="MDO6544656.1"/>
    </source>
</evidence>
<keyword evidence="8 11" id="KW-1133">Transmembrane helix</keyword>
<keyword evidence="7 11" id="KW-0812">Transmembrane</keyword>
<protein>
    <recommendedName>
        <fullName evidence="4">Nicotinamide riboside transporter PnuC</fullName>
    </recommendedName>
</protein>
<evidence type="ECO:0000256" key="11">
    <source>
        <dbReference type="SAM" id="Phobius"/>
    </source>
</evidence>
<dbReference type="AlphaFoldDB" id="A0AAW7Y7R0"/>
<feature type="transmembrane region" description="Helical" evidence="11">
    <location>
        <begin position="73"/>
        <end position="90"/>
    </location>
</feature>
<feature type="transmembrane region" description="Helical" evidence="11">
    <location>
        <begin position="111"/>
        <end position="141"/>
    </location>
</feature>